<evidence type="ECO:0000313" key="2">
    <source>
        <dbReference type="EMBL" id="RRT72895.1"/>
    </source>
</evidence>
<comment type="caution">
    <text evidence="2">The sequence shown here is derived from an EMBL/GenBank/DDBJ whole genome shotgun (WGS) entry which is preliminary data.</text>
</comment>
<organism evidence="2 3">
    <name type="scientific">Ensete ventricosum</name>
    <name type="common">Abyssinian banana</name>
    <name type="synonym">Musa ensete</name>
    <dbReference type="NCBI Taxonomy" id="4639"/>
    <lineage>
        <taxon>Eukaryota</taxon>
        <taxon>Viridiplantae</taxon>
        <taxon>Streptophyta</taxon>
        <taxon>Embryophyta</taxon>
        <taxon>Tracheophyta</taxon>
        <taxon>Spermatophyta</taxon>
        <taxon>Magnoliopsida</taxon>
        <taxon>Liliopsida</taxon>
        <taxon>Zingiberales</taxon>
        <taxon>Musaceae</taxon>
        <taxon>Ensete</taxon>
    </lineage>
</organism>
<proteinExistence type="predicted"/>
<feature type="region of interest" description="Disordered" evidence="1">
    <location>
        <begin position="1"/>
        <end position="32"/>
    </location>
</feature>
<gene>
    <name evidence="2" type="ORF">B296_00012045</name>
</gene>
<accession>A0A427A9J4</accession>
<feature type="compositionally biased region" description="Polar residues" evidence="1">
    <location>
        <begin position="1"/>
        <end position="26"/>
    </location>
</feature>
<dbReference type="EMBL" id="AMZH03003258">
    <property type="protein sequence ID" value="RRT72895.1"/>
    <property type="molecule type" value="Genomic_DNA"/>
</dbReference>
<sequence>MSRRTICSPTCRNKGGRTSPTPITSQHPRRLQPCDEKHRLIWGLGLLPSCNPIFPEPGNGRGETDGSVFPRPTDDHEAHILKRAHRSPSRNPDRRWMRLPIDKILPILMEPHLHESDVNTMINLFISTKVNPPTQRSITTAVLTPTSKLKPIAT</sequence>
<protein>
    <submittedName>
        <fullName evidence="2">Uncharacterized protein</fullName>
    </submittedName>
</protein>
<reference evidence="2 3" key="1">
    <citation type="journal article" date="2014" name="Agronomy (Basel)">
        <title>A Draft Genome Sequence for Ensete ventricosum, the Drought-Tolerant Tree Against Hunger.</title>
        <authorList>
            <person name="Harrison J."/>
            <person name="Moore K.A."/>
            <person name="Paszkiewicz K."/>
            <person name="Jones T."/>
            <person name="Grant M."/>
            <person name="Ambacheew D."/>
            <person name="Muzemil S."/>
            <person name="Studholme D.J."/>
        </authorList>
    </citation>
    <scope>NUCLEOTIDE SEQUENCE [LARGE SCALE GENOMIC DNA]</scope>
</reference>
<dbReference type="Proteomes" id="UP000287651">
    <property type="component" value="Unassembled WGS sequence"/>
</dbReference>
<name>A0A427A9J4_ENSVE</name>
<dbReference type="AlphaFoldDB" id="A0A427A9J4"/>
<evidence type="ECO:0000256" key="1">
    <source>
        <dbReference type="SAM" id="MobiDB-lite"/>
    </source>
</evidence>
<evidence type="ECO:0000313" key="3">
    <source>
        <dbReference type="Proteomes" id="UP000287651"/>
    </source>
</evidence>